<dbReference type="Proteomes" id="UP000316079">
    <property type="component" value="Unassembled WGS sequence"/>
</dbReference>
<dbReference type="AlphaFoldDB" id="A0A553MWV2"/>
<sequence>MSEGSKKDSLCSFERIKSFLINILQHLMESCMQGRQHQHFQSLHDFSGSTHVGAPTHLLDALKAMNKPDEE</sequence>
<gene>
    <name evidence="1" type="ORF">DNTS_025903</name>
</gene>
<evidence type="ECO:0000313" key="1">
    <source>
        <dbReference type="EMBL" id="TRY57671.1"/>
    </source>
</evidence>
<dbReference type="OrthoDB" id="2228at2759"/>
<organism evidence="1 2">
    <name type="scientific">Danionella cerebrum</name>
    <dbReference type="NCBI Taxonomy" id="2873325"/>
    <lineage>
        <taxon>Eukaryota</taxon>
        <taxon>Metazoa</taxon>
        <taxon>Chordata</taxon>
        <taxon>Craniata</taxon>
        <taxon>Vertebrata</taxon>
        <taxon>Euteleostomi</taxon>
        <taxon>Actinopterygii</taxon>
        <taxon>Neopterygii</taxon>
        <taxon>Teleostei</taxon>
        <taxon>Ostariophysi</taxon>
        <taxon>Cypriniformes</taxon>
        <taxon>Danionidae</taxon>
        <taxon>Danioninae</taxon>
        <taxon>Danionella</taxon>
    </lineage>
</organism>
<proteinExistence type="predicted"/>
<reference evidence="1 2" key="1">
    <citation type="journal article" date="2019" name="Sci. Data">
        <title>Hybrid genome assembly and annotation of Danionella translucida.</title>
        <authorList>
            <person name="Kadobianskyi M."/>
            <person name="Schulze L."/>
            <person name="Schuelke M."/>
            <person name="Judkewitz B."/>
        </authorList>
    </citation>
    <scope>NUCLEOTIDE SEQUENCE [LARGE SCALE GENOMIC DNA]</scope>
    <source>
        <strain evidence="1 2">Bolton</strain>
    </source>
</reference>
<keyword evidence="2" id="KW-1185">Reference proteome</keyword>
<accession>A0A553MWV2</accession>
<dbReference type="EMBL" id="SRMA01027229">
    <property type="protein sequence ID" value="TRY57671.1"/>
    <property type="molecule type" value="Genomic_DNA"/>
</dbReference>
<name>A0A553MWV2_9TELE</name>
<comment type="caution">
    <text evidence="1">The sequence shown here is derived from an EMBL/GenBank/DDBJ whole genome shotgun (WGS) entry which is preliminary data.</text>
</comment>
<evidence type="ECO:0000313" key="2">
    <source>
        <dbReference type="Proteomes" id="UP000316079"/>
    </source>
</evidence>
<protein>
    <submittedName>
        <fullName evidence="1">Uncharacterized protein</fullName>
    </submittedName>
</protein>